<evidence type="ECO:0000313" key="2">
    <source>
        <dbReference type="EMBL" id="KIM80155.1"/>
    </source>
</evidence>
<feature type="domain" description="Globin-sensor" evidence="1">
    <location>
        <begin position="14"/>
        <end position="194"/>
    </location>
</feature>
<dbReference type="InterPro" id="IPR044398">
    <property type="entry name" value="Globin-sensor_dom"/>
</dbReference>
<dbReference type="GO" id="GO:0020037">
    <property type="term" value="F:heme binding"/>
    <property type="evidence" value="ECO:0007669"/>
    <property type="project" value="InterPro"/>
</dbReference>
<proteinExistence type="predicted"/>
<evidence type="ECO:0000313" key="3">
    <source>
        <dbReference type="Proteomes" id="UP000054166"/>
    </source>
</evidence>
<dbReference type="HOGENOM" id="CLU_063074_1_1_1"/>
<dbReference type="AlphaFoldDB" id="A0A0C3F6C0"/>
<dbReference type="OrthoDB" id="10027058at2759"/>
<dbReference type="EMBL" id="KN833005">
    <property type="protein sequence ID" value="KIM80155.1"/>
    <property type="molecule type" value="Genomic_DNA"/>
</dbReference>
<accession>A0A0C3F6C0</accession>
<dbReference type="Gene3D" id="1.10.490.10">
    <property type="entry name" value="Globins"/>
    <property type="match status" value="1"/>
</dbReference>
<organism evidence="2 3">
    <name type="scientific">Piloderma croceum (strain F 1598)</name>
    <dbReference type="NCBI Taxonomy" id="765440"/>
    <lineage>
        <taxon>Eukaryota</taxon>
        <taxon>Fungi</taxon>
        <taxon>Dikarya</taxon>
        <taxon>Basidiomycota</taxon>
        <taxon>Agaricomycotina</taxon>
        <taxon>Agaricomycetes</taxon>
        <taxon>Agaricomycetidae</taxon>
        <taxon>Atheliales</taxon>
        <taxon>Atheliaceae</taxon>
        <taxon>Piloderma</taxon>
    </lineage>
</organism>
<reference evidence="3" key="2">
    <citation type="submission" date="2015-01" db="EMBL/GenBank/DDBJ databases">
        <title>Evolutionary Origins and Diversification of the Mycorrhizal Mutualists.</title>
        <authorList>
            <consortium name="DOE Joint Genome Institute"/>
            <consortium name="Mycorrhizal Genomics Consortium"/>
            <person name="Kohler A."/>
            <person name="Kuo A."/>
            <person name="Nagy L.G."/>
            <person name="Floudas D."/>
            <person name="Copeland A."/>
            <person name="Barry K.W."/>
            <person name="Cichocki N."/>
            <person name="Veneault-Fourrey C."/>
            <person name="LaButti K."/>
            <person name="Lindquist E.A."/>
            <person name="Lipzen A."/>
            <person name="Lundell T."/>
            <person name="Morin E."/>
            <person name="Murat C."/>
            <person name="Riley R."/>
            <person name="Ohm R."/>
            <person name="Sun H."/>
            <person name="Tunlid A."/>
            <person name="Henrissat B."/>
            <person name="Grigoriev I.V."/>
            <person name="Hibbett D.S."/>
            <person name="Martin F."/>
        </authorList>
    </citation>
    <scope>NUCLEOTIDE SEQUENCE [LARGE SCALE GENOMIC DNA]</scope>
    <source>
        <strain evidence="3">F 1598</strain>
    </source>
</reference>
<dbReference type="InParanoid" id="A0A0C3F6C0"/>
<protein>
    <recommendedName>
        <fullName evidence="1">Globin-sensor domain-containing protein</fullName>
    </recommendedName>
</protein>
<dbReference type="Proteomes" id="UP000054166">
    <property type="component" value="Unassembled WGS sequence"/>
</dbReference>
<dbReference type="InterPro" id="IPR012292">
    <property type="entry name" value="Globin/Proto"/>
</dbReference>
<dbReference type="PANTHER" id="PTHR42071">
    <property type="entry name" value="PROTOGLOBIN DOMAIN-CONTAINING PROTEIN"/>
    <property type="match status" value="1"/>
</dbReference>
<reference evidence="2 3" key="1">
    <citation type="submission" date="2014-04" db="EMBL/GenBank/DDBJ databases">
        <authorList>
            <consortium name="DOE Joint Genome Institute"/>
            <person name="Kuo A."/>
            <person name="Tarkka M."/>
            <person name="Buscot F."/>
            <person name="Kohler A."/>
            <person name="Nagy L.G."/>
            <person name="Floudas D."/>
            <person name="Copeland A."/>
            <person name="Barry K.W."/>
            <person name="Cichocki N."/>
            <person name="Veneault-Fourrey C."/>
            <person name="LaButti K."/>
            <person name="Lindquist E.A."/>
            <person name="Lipzen A."/>
            <person name="Lundell T."/>
            <person name="Morin E."/>
            <person name="Murat C."/>
            <person name="Sun H."/>
            <person name="Tunlid A."/>
            <person name="Henrissat B."/>
            <person name="Grigoriev I.V."/>
            <person name="Hibbett D.S."/>
            <person name="Martin F."/>
            <person name="Nordberg H.P."/>
            <person name="Cantor M.N."/>
            <person name="Hua S.X."/>
        </authorList>
    </citation>
    <scope>NUCLEOTIDE SEQUENCE [LARGE SCALE GENOMIC DNA]</scope>
    <source>
        <strain evidence="2 3">F 1598</strain>
    </source>
</reference>
<gene>
    <name evidence="2" type="ORF">PILCRDRAFT_73492</name>
</gene>
<dbReference type="GO" id="GO:0019825">
    <property type="term" value="F:oxygen binding"/>
    <property type="evidence" value="ECO:0007669"/>
    <property type="project" value="InterPro"/>
</dbReference>
<sequence>MQHIDASSLSSLPGRVAYLKAFLDFTLEDAAALHSAKSVVAPLVPTVLDAVYAKLLSFDITASSFVPRNTSYEDETAKSIQELTPESPQIVFRKNFLENYLVELVTADYESEKTWEYMDRVGIMHTGLPDRTHTEKGSGFRVEYIHVGLLLGYVVDILLSAVLGADLDIATKTKVLKAFNKIIWIQNDLFARHY</sequence>
<evidence type="ECO:0000259" key="1">
    <source>
        <dbReference type="Pfam" id="PF11563"/>
    </source>
</evidence>
<dbReference type="PANTHER" id="PTHR42071:SF1">
    <property type="entry name" value="GLOBIN-SENSOR DOMAIN-CONTAINING PROTEIN"/>
    <property type="match status" value="1"/>
</dbReference>
<dbReference type="Pfam" id="PF11563">
    <property type="entry name" value="Protoglobin"/>
    <property type="match status" value="1"/>
</dbReference>
<name>A0A0C3F6C0_PILCF</name>
<keyword evidence="3" id="KW-1185">Reference proteome</keyword>